<keyword evidence="6" id="KW-1185">Reference proteome</keyword>
<reference evidence="5 6" key="1">
    <citation type="submission" date="2018-12" db="EMBL/GenBank/DDBJ databases">
        <title>Sequencing of bacterial isolates from soil warming experiment in Harvard Forest, Massachusetts, USA.</title>
        <authorList>
            <person name="Deangelis K."/>
        </authorList>
    </citation>
    <scope>NUCLEOTIDE SEQUENCE [LARGE SCALE GENOMIC DNA]</scope>
    <source>
        <strain evidence="5 6">EB153</strain>
    </source>
</reference>
<protein>
    <submittedName>
        <fullName evidence="5">Alginate lyase</fullName>
    </submittedName>
</protein>
<dbReference type="SUPFAM" id="SSF48230">
    <property type="entry name" value="Chondroitin AC/alginate lyase"/>
    <property type="match status" value="1"/>
</dbReference>
<feature type="domain" description="Alginate lyase" evidence="4">
    <location>
        <begin position="100"/>
        <end position="325"/>
    </location>
</feature>
<evidence type="ECO:0000256" key="2">
    <source>
        <dbReference type="ARBA" id="ARBA00023239"/>
    </source>
</evidence>
<feature type="signal peptide" evidence="3">
    <location>
        <begin position="1"/>
        <end position="27"/>
    </location>
</feature>
<gene>
    <name evidence="5" type="ORF">EDE15_2098</name>
</gene>
<comment type="caution">
    <text evidence="5">The sequence shown here is derived from an EMBL/GenBank/DDBJ whole genome shotgun (WGS) entry which is preliminary data.</text>
</comment>
<proteinExistence type="predicted"/>
<evidence type="ECO:0000256" key="1">
    <source>
        <dbReference type="ARBA" id="ARBA00022729"/>
    </source>
</evidence>
<evidence type="ECO:0000256" key="3">
    <source>
        <dbReference type="SAM" id="SignalP"/>
    </source>
</evidence>
<dbReference type="InterPro" id="IPR008397">
    <property type="entry name" value="Alginate_lyase_dom"/>
</dbReference>
<accession>A0A3R9PRZ2</accession>
<keyword evidence="2 5" id="KW-0456">Lyase</keyword>
<dbReference type="GO" id="GO:0016829">
    <property type="term" value="F:lyase activity"/>
    <property type="evidence" value="ECO:0007669"/>
    <property type="project" value="UniProtKB-KW"/>
</dbReference>
<dbReference type="PROSITE" id="PS51257">
    <property type="entry name" value="PROKAR_LIPOPROTEIN"/>
    <property type="match status" value="1"/>
</dbReference>
<organism evidence="5 6">
    <name type="scientific">Edaphobacter aggregans</name>
    <dbReference type="NCBI Taxonomy" id="570835"/>
    <lineage>
        <taxon>Bacteria</taxon>
        <taxon>Pseudomonadati</taxon>
        <taxon>Acidobacteriota</taxon>
        <taxon>Terriglobia</taxon>
        <taxon>Terriglobales</taxon>
        <taxon>Acidobacteriaceae</taxon>
        <taxon>Edaphobacter</taxon>
    </lineage>
</organism>
<dbReference type="EMBL" id="RSDW01000001">
    <property type="protein sequence ID" value="RSL16577.1"/>
    <property type="molecule type" value="Genomic_DNA"/>
</dbReference>
<dbReference type="Gene3D" id="1.50.10.100">
    <property type="entry name" value="Chondroitin AC/alginate lyase"/>
    <property type="match status" value="1"/>
</dbReference>
<dbReference type="AlphaFoldDB" id="A0A3R9PRZ2"/>
<dbReference type="RefSeq" id="WP_185827102.1">
    <property type="nucleotide sequence ID" value="NZ_RSDW01000001.1"/>
</dbReference>
<evidence type="ECO:0000313" key="5">
    <source>
        <dbReference type="EMBL" id="RSL16577.1"/>
    </source>
</evidence>
<name>A0A3R9PRZ2_9BACT</name>
<feature type="chain" id="PRO_5018646361" evidence="3">
    <location>
        <begin position="28"/>
        <end position="869"/>
    </location>
</feature>
<evidence type="ECO:0000313" key="6">
    <source>
        <dbReference type="Proteomes" id="UP000269669"/>
    </source>
</evidence>
<evidence type="ECO:0000259" key="4">
    <source>
        <dbReference type="Pfam" id="PF05426"/>
    </source>
</evidence>
<dbReference type="Pfam" id="PF05426">
    <property type="entry name" value="Alginate_lyase"/>
    <property type="match status" value="1"/>
</dbReference>
<keyword evidence="1 3" id="KW-0732">Signal</keyword>
<dbReference type="Proteomes" id="UP000269669">
    <property type="component" value="Unassembled WGS sequence"/>
</dbReference>
<dbReference type="GO" id="GO:0042597">
    <property type="term" value="C:periplasmic space"/>
    <property type="evidence" value="ECO:0007669"/>
    <property type="project" value="InterPro"/>
</dbReference>
<sequence length="869" mass="90560">MRTSRRVVAAFLAMVALIFCSCPTTQAQTTPFKHPGVLVSQAQLDYIKTMIAAHTEPFYSAFLKAQNSNIGQLNYQIQGPPATGIIECGPTSNPNFGCSAADNDSSAAYLQALLWYITGNQTYANNAIAILNTYGYNLKGYTNSNAPLQAAWDSEKFPRAAEIIRYTNAGWADADIQQFKTMLSTVILPGIINGSTSNGNWEISMIEGMINIGVFNDDVATFNKGVLYWKQRIPAYFYYHTDGAAPVPAPRGTASWYGQTVFDSRVDGISQETCRDFGHAQYGISGALDAAETARIQGVDLYNDASSNALLRLTSALEFNAKYQLANSSTVPSYVCGGTVTLQVYPTDEIGYNNYHNRQGLELPLTIQYLNQVIRQLANPTEYHIMVYETLSHGGDASFLQPFLMRSPSTAASIRGGSSTTFTINIIPGSDPNPTVAFNVSGLPAGVTYSFSPSTVTGAGSSTLTITADSTTASGVYPLTVTGVGATAMETSNLPLTLTVNAASSDFTIAASPSVITAVAGDIANFTMTFATSTSYLGNVALSVTGGLPAGASATFSSPTIGSGAPTSTLSVATLGTTTPGAYPITVSATDGSTTHSTTALLIINSLSNACIQQLGNNWISGTIPTQTGTFTAEWDATPSTALNNSNVGLSLGPQSAFTGLAIAGRFNPTGQIDARSGGAFVAANTINYVAGLKYHFRAVVNVPANTYSIYVTPFGQSELTVGTNYAFRTEQKGITSLNYWDAISQVGTVQLCNLVIDTPPTQGTVQLVTTAVLNQLGDGTYEATITVKNNGTGTAPAVQLTGATLGTAAGSPLPVALGDIQPGSSAITAVVFPSSAGAPGTAAAERYTGTYTGGTFGGSIRATLPGGK</sequence>
<dbReference type="InterPro" id="IPR008929">
    <property type="entry name" value="Chondroitin_lyas"/>
</dbReference>